<accession>A0AAV9SLX0</accession>
<comment type="caution">
    <text evidence="1">The sequence shown here is derived from an EMBL/GenBank/DDBJ whole genome shotgun (WGS) entry which is preliminary data.</text>
</comment>
<organism evidence="1 2">
    <name type="scientific">Crenichthys baileyi</name>
    <name type="common">White River springfish</name>
    <dbReference type="NCBI Taxonomy" id="28760"/>
    <lineage>
        <taxon>Eukaryota</taxon>
        <taxon>Metazoa</taxon>
        <taxon>Chordata</taxon>
        <taxon>Craniata</taxon>
        <taxon>Vertebrata</taxon>
        <taxon>Euteleostomi</taxon>
        <taxon>Actinopterygii</taxon>
        <taxon>Neopterygii</taxon>
        <taxon>Teleostei</taxon>
        <taxon>Neoteleostei</taxon>
        <taxon>Acanthomorphata</taxon>
        <taxon>Ovalentaria</taxon>
        <taxon>Atherinomorphae</taxon>
        <taxon>Cyprinodontiformes</taxon>
        <taxon>Goodeidae</taxon>
        <taxon>Crenichthys</taxon>
    </lineage>
</organism>
<reference evidence="1 2" key="1">
    <citation type="submission" date="2021-06" db="EMBL/GenBank/DDBJ databases">
        <authorList>
            <person name="Palmer J.M."/>
        </authorList>
    </citation>
    <scope>NUCLEOTIDE SEQUENCE [LARGE SCALE GENOMIC DNA]</scope>
    <source>
        <strain evidence="1 2">MEX-2019</strain>
        <tissue evidence="1">Muscle</tissue>
    </source>
</reference>
<protein>
    <submittedName>
        <fullName evidence="1">Uncharacterized protein</fullName>
    </submittedName>
</protein>
<evidence type="ECO:0000313" key="1">
    <source>
        <dbReference type="EMBL" id="KAK5622426.1"/>
    </source>
</evidence>
<name>A0AAV9SLX0_9TELE</name>
<dbReference type="EMBL" id="JAHHUM010000120">
    <property type="protein sequence ID" value="KAK5622426.1"/>
    <property type="molecule type" value="Genomic_DNA"/>
</dbReference>
<gene>
    <name evidence="1" type="ORF">CRENBAI_003695</name>
</gene>
<dbReference type="Proteomes" id="UP001311232">
    <property type="component" value="Unassembled WGS sequence"/>
</dbReference>
<evidence type="ECO:0000313" key="2">
    <source>
        <dbReference type="Proteomes" id="UP001311232"/>
    </source>
</evidence>
<dbReference type="AlphaFoldDB" id="A0AAV9SLX0"/>
<keyword evidence="2" id="KW-1185">Reference proteome</keyword>
<sequence>RRVPYAGPGVWRERENRHLVRVRKGQSSERNHKKIDPFNSDLRIQMLRETLERSRNSAR</sequence>
<proteinExistence type="predicted"/>
<feature type="non-terminal residue" evidence="1">
    <location>
        <position position="1"/>
    </location>
</feature>